<feature type="region of interest" description="Disordered" evidence="1">
    <location>
        <begin position="104"/>
        <end position="134"/>
    </location>
</feature>
<gene>
    <name evidence="2" type="ORF">SAMN02745163_02307</name>
</gene>
<name>A0A1M6KVG6_9CLOT</name>
<reference evidence="2 3" key="1">
    <citation type="submission" date="2016-11" db="EMBL/GenBank/DDBJ databases">
        <authorList>
            <person name="Jaros S."/>
            <person name="Januszkiewicz K."/>
            <person name="Wedrychowicz H."/>
        </authorList>
    </citation>
    <scope>NUCLEOTIDE SEQUENCE [LARGE SCALE GENOMIC DNA]</scope>
    <source>
        <strain evidence="2 3">DSM 21758</strain>
    </source>
</reference>
<proteinExistence type="predicted"/>
<organism evidence="2 3">
    <name type="scientific">Clostridium cavendishii DSM 21758</name>
    <dbReference type="NCBI Taxonomy" id="1121302"/>
    <lineage>
        <taxon>Bacteria</taxon>
        <taxon>Bacillati</taxon>
        <taxon>Bacillota</taxon>
        <taxon>Clostridia</taxon>
        <taxon>Eubacteriales</taxon>
        <taxon>Clostridiaceae</taxon>
        <taxon>Clostridium</taxon>
    </lineage>
</organism>
<protein>
    <submittedName>
        <fullName evidence="2">Uncharacterized protein</fullName>
    </submittedName>
</protein>
<dbReference type="Proteomes" id="UP000184310">
    <property type="component" value="Unassembled WGS sequence"/>
</dbReference>
<evidence type="ECO:0000256" key="1">
    <source>
        <dbReference type="SAM" id="MobiDB-lite"/>
    </source>
</evidence>
<keyword evidence="3" id="KW-1185">Reference proteome</keyword>
<feature type="compositionally biased region" description="Acidic residues" evidence="1">
    <location>
        <begin position="110"/>
        <end position="120"/>
    </location>
</feature>
<evidence type="ECO:0000313" key="3">
    <source>
        <dbReference type="Proteomes" id="UP000184310"/>
    </source>
</evidence>
<evidence type="ECO:0000313" key="2">
    <source>
        <dbReference type="EMBL" id="SHJ62862.1"/>
    </source>
</evidence>
<accession>A0A1M6KVG6</accession>
<feature type="compositionally biased region" description="Polar residues" evidence="1">
    <location>
        <begin position="121"/>
        <end position="134"/>
    </location>
</feature>
<dbReference type="AlphaFoldDB" id="A0A1M6KVG6"/>
<dbReference type="EMBL" id="FQZB01000009">
    <property type="protein sequence ID" value="SHJ62862.1"/>
    <property type="molecule type" value="Genomic_DNA"/>
</dbReference>
<dbReference type="RefSeq" id="WP_072987455.1">
    <property type="nucleotide sequence ID" value="NZ_FQZB01000009.1"/>
</dbReference>
<sequence>MQINKVSQLLQPNVNDIKSNNTNSNNSFELMLQEMIENIKNEDMINNTASINNVNNMALTNNINSSDKINLESKTVNGLDSLSLNPQKLAQMLDIMQMSAKASATTNFGNDDDENSDTELQDSLNPLSSTDSNNGISDLLQKVLNNSTNNSSKFLDTTS</sequence>